<accession>A0ABR7T1M0</accession>
<evidence type="ECO:0000313" key="2">
    <source>
        <dbReference type="EMBL" id="MBC9783536.1"/>
    </source>
</evidence>
<gene>
    <name evidence="2" type="ORF">H1S01_03290</name>
</gene>
<sequence>MSNDYHLDWQAIRQEYETTDAQPTDLAKKYGVSAGTVRSRKAREGWTKSEPTGENSSTDATQRLQGDECNATPINDDGVALRDEPLAPKKRGAPKGKPHASKKGRSGPPGNQNAKGNRGGKGGPYGNKKNLKFGFFSKILPDDPETHAIVEAISEKNPIDILWENIVIQYVAIARAQKIMFVKDKEDITEHLRREKESESGYEREFEIQFPWDKHAAFLTAQSRAMSTLQGMIAKYEELCKSDLATEEQKARIAKLKAEVAKIENPDENKGMSWAELMKLAGETPNDEADAN</sequence>
<evidence type="ECO:0008006" key="4">
    <source>
        <dbReference type="Google" id="ProtNLM"/>
    </source>
</evidence>
<name>A0ABR7T1M0_HELCL</name>
<proteinExistence type="predicted"/>
<protein>
    <recommendedName>
        <fullName evidence="4">Terminase small subunit</fullName>
    </recommendedName>
</protein>
<reference evidence="2 3" key="1">
    <citation type="submission" date="2020-07" db="EMBL/GenBank/DDBJ databases">
        <title>Draft whole-genome sequence of Heliobacterium chlorum DSM 3682, type strain.</title>
        <authorList>
            <person name="Kyndt J.A."/>
            <person name="Meyer T.E."/>
            <person name="Imhoff J.F."/>
        </authorList>
    </citation>
    <scope>NUCLEOTIDE SEQUENCE [LARGE SCALE GENOMIC DNA]</scope>
    <source>
        <strain evidence="2 3">DSM 3682</strain>
    </source>
</reference>
<keyword evidence="3" id="KW-1185">Reference proteome</keyword>
<evidence type="ECO:0000313" key="3">
    <source>
        <dbReference type="Proteomes" id="UP000617402"/>
    </source>
</evidence>
<organism evidence="2 3">
    <name type="scientific">Heliobacterium chlorum</name>
    <dbReference type="NCBI Taxonomy" id="2698"/>
    <lineage>
        <taxon>Bacteria</taxon>
        <taxon>Bacillati</taxon>
        <taxon>Bacillota</taxon>
        <taxon>Clostridia</taxon>
        <taxon>Eubacteriales</taxon>
        <taxon>Heliobacteriaceae</taxon>
        <taxon>Heliobacterium</taxon>
    </lineage>
</organism>
<dbReference type="EMBL" id="JACVHF010000002">
    <property type="protein sequence ID" value="MBC9783536.1"/>
    <property type="molecule type" value="Genomic_DNA"/>
</dbReference>
<dbReference type="Proteomes" id="UP000617402">
    <property type="component" value="Unassembled WGS sequence"/>
</dbReference>
<dbReference type="RefSeq" id="WP_188038694.1">
    <property type="nucleotide sequence ID" value="NZ_JACVHF010000002.1"/>
</dbReference>
<feature type="compositionally biased region" description="Polar residues" evidence="1">
    <location>
        <begin position="49"/>
        <end position="64"/>
    </location>
</feature>
<feature type="region of interest" description="Disordered" evidence="1">
    <location>
        <begin position="18"/>
        <end position="126"/>
    </location>
</feature>
<evidence type="ECO:0000256" key="1">
    <source>
        <dbReference type="SAM" id="MobiDB-lite"/>
    </source>
</evidence>
<feature type="compositionally biased region" description="Basic residues" evidence="1">
    <location>
        <begin position="88"/>
        <end position="105"/>
    </location>
</feature>
<comment type="caution">
    <text evidence="2">The sequence shown here is derived from an EMBL/GenBank/DDBJ whole genome shotgun (WGS) entry which is preliminary data.</text>
</comment>
<dbReference type="NCBIfam" id="NF040601">
    <property type="entry name" value="TerS_not_xtmA"/>
    <property type="match status" value="1"/>
</dbReference>